<gene>
    <name evidence="2" type="ORF">PIB30_059996</name>
</gene>
<reference evidence="2 3" key="1">
    <citation type="journal article" date="2023" name="Plants (Basel)">
        <title>Bridging the Gap: Combining Genomics and Transcriptomics Approaches to Understand Stylosanthes scabra, an Orphan Legume from the Brazilian Caatinga.</title>
        <authorList>
            <person name="Ferreira-Neto J.R.C."/>
            <person name="da Silva M.D."/>
            <person name="Binneck E."/>
            <person name="de Melo N.F."/>
            <person name="da Silva R.H."/>
            <person name="de Melo A.L.T.M."/>
            <person name="Pandolfi V."/>
            <person name="Bustamante F.O."/>
            <person name="Brasileiro-Vidal A.C."/>
            <person name="Benko-Iseppon A.M."/>
        </authorList>
    </citation>
    <scope>NUCLEOTIDE SEQUENCE [LARGE SCALE GENOMIC DNA]</scope>
    <source>
        <tissue evidence="2">Leaves</tissue>
    </source>
</reference>
<name>A0ABU6SLE5_9FABA</name>
<proteinExistence type="predicted"/>
<comment type="caution">
    <text evidence="2">The sequence shown here is derived from an EMBL/GenBank/DDBJ whole genome shotgun (WGS) entry which is preliminary data.</text>
</comment>
<organism evidence="2 3">
    <name type="scientific">Stylosanthes scabra</name>
    <dbReference type="NCBI Taxonomy" id="79078"/>
    <lineage>
        <taxon>Eukaryota</taxon>
        <taxon>Viridiplantae</taxon>
        <taxon>Streptophyta</taxon>
        <taxon>Embryophyta</taxon>
        <taxon>Tracheophyta</taxon>
        <taxon>Spermatophyta</taxon>
        <taxon>Magnoliopsida</taxon>
        <taxon>eudicotyledons</taxon>
        <taxon>Gunneridae</taxon>
        <taxon>Pentapetalae</taxon>
        <taxon>rosids</taxon>
        <taxon>fabids</taxon>
        <taxon>Fabales</taxon>
        <taxon>Fabaceae</taxon>
        <taxon>Papilionoideae</taxon>
        <taxon>50 kb inversion clade</taxon>
        <taxon>dalbergioids sensu lato</taxon>
        <taxon>Dalbergieae</taxon>
        <taxon>Pterocarpus clade</taxon>
        <taxon>Stylosanthes</taxon>
    </lineage>
</organism>
<feature type="region of interest" description="Disordered" evidence="1">
    <location>
        <begin position="55"/>
        <end position="110"/>
    </location>
</feature>
<sequence>MVTIKGVDFMVLIKEVGGASQQYQCKTNEQHEICNNTIAGLRSEGIDHRKGNVEEGCRAEEENEEAANAGRNSEGQMVEQDGPRQTNSKTNWVGPEQSKTKTLEDDRDSLEVVRMTNLDLDMVQTHESKGRPNKNLEDESWANQTQNDAADFEQESVSSPLVTPGFEVFAQHGDTEEDELHRKLENCVVRRVKLTKKGRKKNNLRVKERTEGKRGEGECKKQKQKKAAEECIPETLEYLTSSEEEFSNIEVEAKKTWRLGNDMGLKTKEEARLSKHLRDEGKGTKGTSQNPNLAIASKKRGRKKKAEKALGGNFKPLS</sequence>
<dbReference type="EMBL" id="JASCZI010060939">
    <property type="protein sequence ID" value="MED6136895.1"/>
    <property type="molecule type" value="Genomic_DNA"/>
</dbReference>
<feature type="compositionally biased region" description="Basic residues" evidence="1">
    <location>
        <begin position="297"/>
        <end position="306"/>
    </location>
</feature>
<dbReference type="Proteomes" id="UP001341840">
    <property type="component" value="Unassembled WGS sequence"/>
</dbReference>
<feature type="region of interest" description="Disordered" evidence="1">
    <location>
        <begin position="198"/>
        <end position="227"/>
    </location>
</feature>
<keyword evidence="3" id="KW-1185">Reference proteome</keyword>
<evidence type="ECO:0000313" key="3">
    <source>
        <dbReference type="Proteomes" id="UP001341840"/>
    </source>
</evidence>
<feature type="region of interest" description="Disordered" evidence="1">
    <location>
        <begin position="264"/>
        <end position="318"/>
    </location>
</feature>
<evidence type="ECO:0000256" key="1">
    <source>
        <dbReference type="SAM" id="MobiDB-lite"/>
    </source>
</evidence>
<feature type="compositionally biased region" description="Basic and acidic residues" evidence="1">
    <location>
        <begin position="265"/>
        <end position="283"/>
    </location>
</feature>
<feature type="compositionally biased region" description="Basic and acidic residues" evidence="1">
    <location>
        <begin position="205"/>
        <end position="227"/>
    </location>
</feature>
<protein>
    <submittedName>
        <fullName evidence="2">Uncharacterized protein</fullName>
    </submittedName>
</protein>
<evidence type="ECO:0000313" key="2">
    <source>
        <dbReference type="EMBL" id="MED6136895.1"/>
    </source>
</evidence>
<accession>A0ABU6SLE5</accession>
<feature type="compositionally biased region" description="Low complexity" evidence="1">
    <location>
        <begin position="66"/>
        <end position="75"/>
    </location>
</feature>